<dbReference type="CDD" id="cd00833">
    <property type="entry name" value="PKS"/>
    <property type="match status" value="1"/>
</dbReference>
<evidence type="ECO:0000313" key="8">
    <source>
        <dbReference type="EMBL" id="MEJ8642032.1"/>
    </source>
</evidence>
<evidence type="ECO:0000313" key="9">
    <source>
        <dbReference type="Proteomes" id="UP001382904"/>
    </source>
</evidence>
<proteinExistence type="predicted"/>
<keyword evidence="2" id="KW-0597">Phosphoprotein</keyword>
<dbReference type="InterPro" id="IPR018201">
    <property type="entry name" value="Ketoacyl_synth_AS"/>
</dbReference>
<dbReference type="InterPro" id="IPR016039">
    <property type="entry name" value="Thiolase-like"/>
</dbReference>
<feature type="domain" description="Ketosynthase family 3 (KS3)" evidence="7">
    <location>
        <begin position="123"/>
        <end position="547"/>
    </location>
</feature>
<dbReference type="InterPro" id="IPR020806">
    <property type="entry name" value="PKS_PP-bd"/>
</dbReference>
<evidence type="ECO:0000256" key="1">
    <source>
        <dbReference type="ARBA" id="ARBA00022450"/>
    </source>
</evidence>
<dbReference type="SUPFAM" id="SSF47336">
    <property type="entry name" value="ACP-like"/>
    <property type="match status" value="1"/>
</dbReference>
<dbReference type="InterPro" id="IPR014031">
    <property type="entry name" value="Ketoacyl_synth_C"/>
</dbReference>
<dbReference type="Gene3D" id="3.40.47.10">
    <property type="match status" value="1"/>
</dbReference>
<comment type="caution">
    <text evidence="8">The sequence shown here is derived from an EMBL/GenBank/DDBJ whole genome shotgun (WGS) entry which is preliminary data.</text>
</comment>
<feature type="compositionally biased region" description="Polar residues" evidence="5">
    <location>
        <begin position="102"/>
        <end position="115"/>
    </location>
</feature>
<feature type="region of interest" description="Disordered" evidence="5">
    <location>
        <begin position="546"/>
        <end position="567"/>
    </location>
</feature>
<dbReference type="SUPFAM" id="SSF53901">
    <property type="entry name" value="Thiolase-like"/>
    <property type="match status" value="1"/>
</dbReference>
<dbReference type="PROSITE" id="PS50075">
    <property type="entry name" value="CARRIER"/>
    <property type="match status" value="1"/>
</dbReference>
<keyword evidence="4" id="KW-0012">Acyltransferase</keyword>
<dbReference type="SMART" id="SM00823">
    <property type="entry name" value="PKS_PP"/>
    <property type="match status" value="1"/>
</dbReference>
<dbReference type="PANTHER" id="PTHR43775">
    <property type="entry name" value="FATTY ACID SYNTHASE"/>
    <property type="match status" value="1"/>
</dbReference>
<dbReference type="InterPro" id="IPR036736">
    <property type="entry name" value="ACP-like_sf"/>
</dbReference>
<dbReference type="InterPro" id="IPR032821">
    <property type="entry name" value="PKS_assoc"/>
</dbReference>
<organism evidence="8 9">
    <name type="scientific">Streptomyces caledonius</name>
    <dbReference type="NCBI Taxonomy" id="3134107"/>
    <lineage>
        <taxon>Bacteria</taxon>
        <taxon>Bacillati</taxon>
        <taxon>Actinomycetota</taxon>
        <taxon>Actinomycetes</taxon>
        <taxon>Kitasatosporales</taxon>
        <taxon>Streptomycetaceae</taxon>
        <taxon>Streptomyces</taxon>
    </lineage>
</organism>
<dbReference type="Pfam" id="PF02801">
    <property type="entry name" value="Ketoacyl-synt_C"/>
    <property type="match status" value="1"/>
</dbReference>
<reference evidence="8 9" key="1">
    <citation type="submission" date="2024-03" db="EMBL/GenBank/DDBJ databases">
        <title>Novel Streptomyces species of biotechnological and ecological value are a feature of Machair soil.</title>
        <authorList>
            <person name="Prole J.R."/>
            <person name="Goodfellow M."/>
            <person name="Allenby N."/>
            <person name="Ward A.C."/>
        </authorList>
    </citation>
    <scope>NUCLEOTIDE SEQUENCE [LARGE SCALE GENOMIC DNA]</scope>
    <source>
        <strain evidence="8 9">MS1.HAVA.3</strain>
    </source>
</reference>
<dbReference type="PROSITE" id="PS00606">
    <property type="entry name" value="KS3_1"/>
    <property type="match status" value="1"/>
</dbReference>
<feature type="domain" description="Carrier" evidence="6">
    <location>
        <begin position="10"/>
        <end position="87"/>
    </location>
</feature>
<dbReference type="SMART" id="SM00825">
    <property type="entry name" value="PKS_KS"/>
    <property type="match status" value="1"/>
</dbReference>
<keyword evidence="1" id="KW-0596">Phosphopantetheine</keyword>
<dbReference type="Pfam" id="PF16197">
    <property type="entry name" value="KAsynt_C_assoc"/>
    <property type="match status" value="1"/>
</dbReference>
<dbReference type="PROSITE" id="PS52004">
    <property type="entry name" value="KS3_2"/>
    <property type="match status" value="1"/>
</dbReference>
<dbReference type="Gene3D" id="1.10.1200.10">
    <property type="entry name" value="ACP-like"/>
    <property type="match status" value="1"/>
</dbReference>
<evidence type="ECO:0000256" key="2">
    <source>
        <dbReference type="ARBA" id="ARBA00022553"/>
    </source>
</evidence>
<sequence length="681" mass="70961">MTTHDLGNQPGAAALQSWLLDRLAALLERPVSEIDPDQGFTELGVSSRLAVTLSGELEDHLDRDLSPTLLWEQSSVSRLARFLTEGEPQRTPGETGPAGHGQTKQAVQTGQTTPAGPNPGSPHEPIAVVGVGLRLPGGIDSPDAFWRLLRDGVDAVTEVPRERWDADALYHPEAATPGRSVSKWGSFLDRIDAFDASFFDISPREADAIDPQQRLLLEVAWEAFERAGMPAESLRGSRTGVMVGISNDDYGRWQAADPAAGGPYTNTGSAWSIAANRISYFFDLLGPSLAVDTACSSSLVAVHLAVQSLRSGESDTVLAGASNLVLSPVVGVNFSASGAVSPTGRCHTFDSRADGMVRGEGVGAVVLRRLSDALRDGQPVLAVIRGSAVNQDGRTNGLMAPGPAAQTAVVRQAWSNAGVSAAEIGLVEAHGTGTPLGDPIEIGALKEAFGPSSAAGTCALGAVKSNLGHLEAAAGLAGLVKAVLCVQHGEIPGNLHFDRLNPRIDLTGSPFFVPTGTSAWPLPGGSRIAGVSSFGFGGTNAHVVVEQAPPRTGPGSSPADPTWSCSRRAVTRPCGNWRAVRPNCWTPGSRQPICPSPPRATAPTWRTGSAWSATAPRNWRAGSRRSDAVNCRPGPYAAGPPASPPPSCGASPARVANGTAWAANSSRDQRRSQPRSTCSNR</sequence>
<feature type="region of interest" description="Disordered" evidence="5">
    <location>
        <begin position="587"/>
        <end position="681"/>
    </location>
</feature>
<feature type="region of interest" description="Disordered" evidence="5">
    <location>
        <begin position="84"/>
        <end position="126"/>
    </location>
</feature>
<evidence type="ECO:0000256" key="5">
    <source>
        <dbReference type="SAM" id="MobiDB-lite"/>
    </source>
</evidence>
<accession>A0ABU8U2C7</accession>
<dbReference type="PANTHER" id="PTHR43775:SF37">
    <property type="entry name" value="SI:DKEY-61P9.11"/>
    <property type="match status" value="1"/>
</dbReference>
<keyword evidence="3" id="KW-0808">Transferase</keyword>
<gene>
    <name evidence="8" type="ORF">WKI68_12235</name>
</gene>
<dbReference type="InterPro" id="IPR050091">
    <property type="entry name" value="PKS_NRPS_Biosynth_Enz"/>
</dbReference>
<evidence type="ECO:0000259" key="6">
    <source>
        <dbReference type="PROSITE" id="PS50075"/>
    </source>
</evidence>
<protein>
    <submittedName>
        <fullName evidence="8">Type I polyketide synthase</fullName>
    </submittedName>
</protein>
<evidence type="ECO:0000256" key="3">
    <source>
        <dbReference type="ARBA" id="ARBA00022679"/>
    </source>
</evidence>
<name>A0ABU8U2C7_9ACTN</name>
<keyword evidence="9" id="KW-1185">Reference proteome</keyword>
<dbReference type="EMBL" id="JBBKAM010000002">
    <property type="protein sequence ID" value="MEJ8642032.1"/>
    <property type="molecule type" value="Genomic_DNA"/>
</dbReference>
<dbReference type="InterPro" id="IPR014030">
    <property type="entry name" value="Ketoacyl_synth_N"/>
</dbReference>
<dbReference type="Proteomes" id="UP001382904">
    <property type="component" value="Unassembled WGS sequence"/>
</dbReference>
<evidence type="ECO:0000256" key="4">
    <source>
        <dbReference type="ARBA" id="ARBA00023315"/>
    </source>
</evidence>
<evidence type="ECO:0000259" key="7">
    <source>
        <dbReference type="PROSITE" id="PS52004"/>
    </source>
</evidence>
<dbReference type="Pfam" id="PF00109">
    <property type="entry name" value="ketoacyl-synt"/>
    <property type="match status" value="1"/>
</dbReference>
<dbReference type="Pfam" id="PF00550">
    <property type="entry name" value="PP-binding"/>
    <property type="match status" value="1"/>
</dbReference>
<dbReference type="InterPro" id="IPR020841">
    <property type="entry name" value="PKS_Beta-ketoAc_synthase_dom"/>
</dbReference>
<dbReference type="InterPro" id="IPR009081">
    <property type="entry name" value="PP-bd_ACP"/>
</dbReference>
<dbReference type="SMART" id="SM01294">
    <property type="entry name" value="PKS_PP_betabranch"/>
    <property type="match status" value="1"/>
</dbReference>